<proteinExistence type="predicted"/>
<dbReference type="InterPro" id="IPR052462">
    <property type="entry name" value="SLIRP/GR-RBP-like"/>
</dbReference>
<organism evidence="4 5">
    <name type="scientific">Mucilaginibacter litoreus</name>
    <dbReference type="NCBI Taxonomy" id="1048221"/>
    <lineage>
        <taxon>Bacteria</taxon>
        <taxon>Pseudomonadati</taxon>
        <taxon>Bacteroidota</taxon>
        <taxon>Sphingobacteriia</taxon>
        <taxon>Sphingobacteriales</taxon>
        <taxon>Sphingobacteriaceae</taxon>
        <taxon>Mucilaginibacter</taxon>
    </lineage>
</organism>
<dbReference type="Proteomes" id="UP001597010">
    <property type="component" value="Unassembled WGS sequence"/>
</dbReference>
<evidence type="ECO:0000259" key="3">
    <source>
        <dbReference type="PROSITE" id="PS50102"/>
    </source>
</evidence>
<keyword evidence="1" id="KW-0694">RNA-binding</keyword>
<dbReference type="InterPro" id="IPR048289">
    <property type="entry name" value="RRM2_NsCP33-like"/>
</dbReference>
<keyword evidence="5" id="KW-1185">Reference proteome</keyword>
<dbReference type="PROSITE" id="PS50102">
    <property type="entry name" value="RRM"/>
    <property type="match status" value="1"/>
</dbReference>
<evidence type="ECO:0000256" key="1">
    <source>
        <dbReference type="ARBA" id="ARBA00022884"/>
    </source>
</evidence>
<evidence type="ECO:0000313" key="4">
    <source>
        <dbReference type="EMBL" id="MFD0794613.1"/>
    </source>
</evidence>
<feature type="domain" description="RRM" evidence="3">
    <location>
        <begin position="1"/>
        <end position="79"/>
    </location>
</feature>
<dbReference type="InterPro" id="IPR012677">
    <property type="entry name" value="Nucleotide-bd_a/b_plait_sf"/>
</dbReference>
<dbReference type="SMART" id="SM00360">
    <property type="entry name" value="RRM"/>
    <property type="match status" value="1"/>
</dbReference>
<evidence type="ECO:0000256" key="2">
    <source>
        <dbReference type="SAM" id="MobiDB-lite"/>
    </source>
</evidence>
<evidence type="ECO:0000313" key="5">
    <source>
        <dbReference type="Proteomes" id="UP001597010"/>
    </source>
</evidence>
<dbReference type="CDD" id="cd21608">
    <property type="entry name" value="RRM2_NsCP33_like"/>
    <property type="match status" value="1"/>
</dbReference>
<accession>A0ABW3AU77</accession>
<dbReference type="Pfam" id="PF00076">
    <property type="entry name" value="RRM_1"/>
    <property type="match status" value="1"/>
</dbReference>
<feature type="region of interest" description="Disordered" evidence="2">
    <location>
        <begin position="69"/>
        <end position="132"/>
    </location>
</feature>
<dbReference type="InterPro" id="IPR000504">
    <property type="entry name" value="RRM_dom"/>
</dbReference>
<dbReference type="Gene3D" id="3.30.70.330">
    <property type="match status" value="1"/>
</dbReference>
<feature type="compositionally biased region" description="Gly residues" evidence="2">
    <location>
        <begin position="88"/>
        <end position="114"/>
    </location>
</feature>
<sequence>MNIFVGSLPYSLQEADLQELFEAYGEVSTVKIIIDRESGRSKGFGFVEMPDDEAAQKAISGLNGSQISGRSIAVSQAEDKKGGERRGGGGFGGGNRGGGGGYSGGGNRGGGYGGGDRRGGYSKDSGRDNRWS</sequence>
<gene>
    <name evidence="4" type="ORF">ACFQZX_13385</name>
</gene>
<comment type="caution">
    <text evidence="4">The sequence shown here is derived from an EMBL/GenBank/DDBJ whole genome shotgun (WGS) entry which is preliminary data.</text>
</comment>
<name>A0ABW3AU77_9SPHI</name>
<feature type="compositionally biased region" description="Basic and acidic residues" evidence="2">
    <location>
        <begin position="115"/>
        <end position="132"/>
    </location>
</feature>
<protein>
    <submittedName>
        <fullName evidence="4">RNA recognition motif domain-containing protein</fullName>
    </submittedName>
</protein>
<reference evidence="5" key="1">
    <citation type="journal article" date="2019" name="Int. J. Syst. Evol. Microbiol.">
        <title>The Global Catalogue of Microorganisms (GCM) 10K type strain sequencing project: providing services to taxonomists for standard genome sequencing and annotation.</title>
        <authorList>
            <consortium name="The Broad Institute Genomics Platform"/>
            <consortium name="The Broad Institute Genome Sequencing Center for Infectious Disease"/>
            <person name="Wu L."/>
            <person name="Ma J."/>
        </authorList>
    </citation>
    <scope>NUCLEOTIDE SEQUENCE [LARGE SCALE GENOMIC DNA]</scope>
    <source>
        <strain evidence="5">CCUG 61484</strain>
    </source>
</reference>
<dbReference type="PANTHER" id="PTHR48027">
    <property type="entry name" value="HETEROGENEOUS NUCLEAR RIBONUCLEOPROTEIN 87F-RELATED"/>
    <property type="match status" value="1"/>
</dbReference>
<feature type="compositionally biased region" description="Basic and acidic residues" evidence="2">
    <location>
        <begin position="77"/>
        <end position="87"/>
    </location>
</feature>
<dbReference type="SUPFAM" id="SSF54928">
    <property type="entry name" value="RNA-binding domain, RBD"/>
    <property type="match status" value="1"/>
</dbReference>
<dbReference type="RefSeq" id="WP_377116127.1">
    <property type="nucleotide sequence ID" value="NZ_JBHTHZ010000012.1"/>
</dbReference>
<dbReference type="InterPro" id="IPR035979">
    <property type="entry name" value="RBD_domain_sf"/>
</dbReference>
<dbReference type="EMBL" id="JBHTHZ010000012">
    <property type="protein sequence ID" value="MFD0794613.1"/>
    <property type="molecule type" value="Genomic_DNA"/>
</dbReference>